<comment type="caution">
    <text evidence="2">The sequence shown here is derived from an EMBL/GenBank/DDBJ whole genome shotgun (WGS) entry which is preliminary data.</text>
</comment>
<evidence type="ECO:0000313" key="2">
    <source>
        <dbReference type="EMBL" id="CAF1406323.1"/>
    </source>
</evidence>
<dbReference type="AlphaFoldDB" id="A0A815LMT4"/>
<evidence type="ECO:0000313" key="1">
    <source>
        <dbReference type="EMBL" id="CAF0996893.1"/>
    </source>
</evidence>
<reference evidence="2" key="1">
    <citation type="submission" date="2021-02" db="EMBL/GenBank/DDBJ databases">
        <authorList>
            <person name="Nowell W R."/>
        </authorList>
    </citation>
    <scope>NUCLEOTIDE SEQUENCE</scope>
</reference>
<accession>A0A815LMT4</accession>
<dbReference type="Proteomes" id="UP000663882">
    <property type="component" value="Unassembled WGS sequence"/>
</dbReference>
<evidence type="ECO:0000313" key="3">
    <source>
        <dbReference type="Proteomes" id="UP000663889"/>
    </source>
</evidence>
<gene>
    <name evidence="1" type="ORF">RFH988_LOCUS13958</name>
    <name evidence="2" type="ORF">SEV965_LOCUS31673</name>
</gene>
<name>A0A815LMT4_9BILA</name>
<dbReference type="EMBL" id="CAJNOO010000630">
    <property type="protein sequence ID" value="CAF0996893.1"/>
    <property type="molecule type" value="Genomic_DNA"/>
</dbReference>
<dbReference type="Proteomes" id="UP000663889">
    <property type="component" value="Unassembled WGS sequence"/>
</dbReference>
<dbReference type="EMBL" id="CAJNOU010003722">
    <property type="protein sequence ID" value="CAF1406323.1"/>
    <property type="molecule type" value="Genomic_DNA"/>
</dbReference>
<proteinExistence type="predicted"/>
<sequence>MSTKRQATKRHRSEINKVTNSIDLSSDLEFLTEYINVHENPLSLLVSSRIINSSFSNLYQRSCEIGWKELFIEERSKLKLDEKSKPKRFMFNRLIYACSKNTDNFEQQAQILNEEIKRQMSNKILSEQDYDINFPIIDYVYAEVETWRQMQRERRLFYKKYNALHSLLTLQRLMTDHFLNLLHSLTYEPNFLQSGGRDAFLELFHYSLIIVAQPSGTDCIAATKYEKFGKDFLAKIKTRIICLLDLNKIGKYLEYSNIDVILYAKNRNRDPDGDVQSSLQWKIRTIINSEQEEQTFFYVELNENSPIKLTKMNSNQKPLYNNGLCQLEFRTKFKIIGYDIEEILTLNSQLFGLCSHAKYYPTFLAKVFIDEIDQRHKNIILETHINILIGYICKFHKRISGVEIKPHTQQFIEEELQEVFNLFLKSASPMDAPVMIFSFEIYQNILKKLFTQIKFLSNHPFLSMILFHGICSDKIDKKLNNDTQQIPQMIMRFEQFKNEGKTEHPNIIFAFYHGTLRKSRTTHEYFIDDISRCLCKAANNDRNQLQVFNDDKTIPFNYFRWYHDNDLNRDNLIQTDDEIIYYPLPTLLQGTM</sequence>
<organism evidence="2 3">
    <name type="scientific">Rotaria sordida</name>
    <dbReference type="NCBI Taxonomy" id="392033"/>
    <lineage>
        <taxon>Eukaryota</taxon>
        <taxon>Metazoa</taxon>
        <taxon>Spiralia</taxon>
        <taxon>Gnathifera</taxon>
        <taxon>Rotifera</taxon>
        <taxon>Eurotatoria</taxon>
        <taxon>Bdelloidea</taxon>
        <taxon>Philodinida</taxon>
        <taxon>Philodinidae</taxon>
        <taxon>Rotaria</taxon>
    </lineage>
</organism>
<dbReference type="OrthoDB" id="10017972at2759"/>
<protein>
    <submittedName>
        <fullName evidence="2">Uncharacterized protein</fullName>
    </submittedName>
</protein>